<feature type="transmembrane region" description="Helical" evidence="6">
    <location>
        <begin position="87"/>
        <end position="110"/>
    </location>
</feature>
<keyword evidence="3 6" id="KW-1133">Transmembrane helix</keyword>
<dbReference type="OMA" id="WEVIAIK"/>
<protein>
    <submittedName>
        <fullName evidence="8">Uncharacterized protein</fullName>
    </submittedName>
</protein>
<keyword evidence="2 6" id="KW-0812">Transmembrane</keyword>
<dbReference type="GO" id="GO:0071944">
    <property type="term" value="C:cell periphery"/>
    <property type="evidence" value="ECO:0007669"/>
    <property type="project" value="UniProtKB-ARBA"/>
</dbReference>
<gene>
    <name evidence="8" type="ORF">H072_10539</name>
</gene>
<proteinExistence type="predicted"/>
<feature type="region of interest" description="Disordered" evidence="5">
    <location>
        <begin position="409"/>
        <end position="472"/>
    </location>
</feature>
<feature type="region of interest" description="Disordered" evidence="5">
    <location>
        <begin position="486"/>
        <end position="550"/>
    </location>
</feature>
<comment type="caution">
    <text evidence="8">The sequence shown here is derived from an EMBL/GenBank/DDBJ whole genome shotgun (WGS) entry which is preliminary data.</text>
</comment>
<feature type="compositionally biased region" description="Polar residues" evidence="5">
    <location>
        <begin position="295"/>
        <end position="313"/>
    </location>
</feature>
<feature type="compositionally biased region" description="Basic and acidic residues" evidence="5">
    <location>
        <begin position="526"/>
        <end position="541"/>
    </location>
</feature>
<keyword evidence="7" id="KW-0732">Signal</keyword>
<dbReference type="Proteomes" id="UP000015100">
    <property type="component" value="Unassembled WGS sequence"/>
</dbReference>
<dbReference type="OrthoDB" id="5373512at2759"/>
<evidence type="ECO:0000256" key="2">
    <source>
        <dbReference type="ARBA" id="ARBA00022692"/>
    </source>
</evidence>
<comment type="subcellular location">
    <subcellularLocation>
        <location evidence="1">Membrane</location>
        <topology evidence="1">Single-pass membrane protein</topology>
    </subcellularLocation>
</comment>
<name>S8BAC2_DACHA</name>
<evidence type="ECO:0000256" key="7">
    <source>
        <dbReference type="SAM" id="SignalP"/>
    </source>
</evidence>
<evidence type="ECO:0000256" key="3">
    <source>
        <dbReference type="ARBA" id="ARBA00022989"/>
    </source>
</evidence>
<evidence type="ECO:0000313" key="9">
    <source>
        <dbReference type="Proteomes" id="UP000015100"/>
    </source>
</evidence>
<dbReference type="GO" id="GO:0016020">
    <property type="term" value="C:membrane"/>
    <property type="evidence" value="ECO:0007669"/>
    <property type="project" value="UniProtKB-SubCell"/>
</dbReference>
<evidence type="ECO:0000313" key="8">
    <source>
        <dbReference type="EMBL" id="EPS36068.1"/>
    </source>
</evidence>
<keyword evidence="9" id="KW-1185">Reference proteome</keyword>
<evidence type="ECO:0000256" key="5">
    <source>
        <dbReference type="SAM" id="MobiDB-lite"/>
    </source>
</evidence>
<keyword evidence="4 6" id="KW-0472">Membrane</keyword>
<dbReference type="PANTHER" id="PTHR15549:SF30">
    <property type="entry name" value="MID2 DOMAIN-CONTAINING PROTEIN"/>
    <property type="match status" value="1"/>
</dbReference>
<dbReference type="EMBL" id="AQGS01000985">
    <property type="protein sequence ID" value="EPS36068.1"/>
    <property type="molecule type" value="Genomic_DNA"/>
</dbReference>
<dbReference type="AlphaFoldDB" id="S8BAC2"/>
<feature type="chain" id="PRO_5004548952" evidence="7">
    <location>
        <begin position="26"/>
        <end position="550"/>
    </location>
</feature>
<accession>S8BAC2</accession>
<feature type="region of interest" description="Disordered" evidence="5">
    <location>
        <begin position="227"/>
        <end position="373"/>
    </location>
</feature>
<feature type="compositionally biased region" description="Polar residues" evidence="5">
    <location>
        <begin position="329"/>
        <end position="339"/>
    </location>
</feature>
<evidence type="ECO:0000256" key="4">
    <source>
        <dbReference type="ARBA" id="ARBA00023136"/>
    </source>
</evidence>
<evidence type="ECO:0000256" key="6">
    <source>
        <dbReference type="SAM" id="Phobius"/>
    </source>
</evidence>
<dbReference type="InterPro" id="IPR051694">
    <property type="entry name" value="Immunoregulatory_rcpt-like"/>
</dbReference>
<reference evidence="8 9" key="1">
    <citation type="journal article" date="2013" name="PLoS Genet.">
        <title>Genomic mechanisms accounting for the adaptation to parasitism in nematode-trapping fungi.</title>
        <authorList>
            <person name="Meerupati T."/>
            <person name="Andersson K.M."/>
            <person name="Friman E."/>
            <person name="Kumar D."/>
            <person name="Tunlid A."/>
            <person name="Ahren D."/>
        </authorList>
    </citation>
    <scope>NUCLEOTIDE SEQUENCE [LARGE SCALE GENOMIC DNA]</scope>
    <source>
        <strain evidence="8 9">CBS 200.50</strain>
    </source>
</reference>
<feature type="signal peptide" evidence="7">
    <location>
        <begin position="1"/>
        <end position="25"/>
    </location>
</feature>
<evidence type="ECO:0000256" key="1">
    <source>
        <dbReference type="ARBA" id="ARBA00004167"/>
    </source>
</evidence>
<dbReference type="PANTHER" id="PTHR15549">
    <property type="entry name" value="PAIRED IMMUNOGLOBULIN-LIKE TYPE 2 RECEPTOR"/>
    <property type="match status" value="1"/>
</dbReference>
<feature type="compositionally biased region" description="Pro residues" evidence="5">
    <location>
        <begin position="233"/>
        <end position="249"/>
    </location>
</feature>
<reference evidence="9" key="2">
    <citation type="submission" date="2013-04" db="EMBL/GenBank/DDBJ databases">
        <title>Genomic mechanisms accounting for the adaptation to parasitism in nematode-trapping fungi.</title>
        <authorList>
            <person name="Ahren D.G."/>
        </authorList>
    </citation>
    <scope>NUCLEOTIDE SEQUENCE [LARGE SCALE GENOMIC DNA]</scope>
    <source>
        <strain evidence="9">CBS 200.50</strain>
    </source>
</reference>
<sequence length="550" mass="60010">MTRKVHRVPLGPFLVLFLIPLLSTAQSTIQLIKPSLSITASSTIRPASSSESTATATIEEFIITTTTNSTAPSATSAAAEPSMLATFSYFGIAVGCTILIIFALTAFFTWRRKNKQAEQPPMTNAKKEYIEYFKGRGDVEMNTQGGVINSLNSQSMPEATGSSVNLLPRIEIETHERSGSLGKFHFTPFSKSKTQEEISQHTLQIEVTSNPSLRPVSNVPDYLVPKRLKPQTERPPPSLKNAPPVPPIPKLEVPGKVIYQEPSSSPAPQKKIENGNYKFPSKPSNMVEGRRGQAQPFTPTRLNANLTPISANPQPKLKEKEIPHHLRPMSSTTIASNSTRGGGGDESDHGEDDDDSYSYHSSPRSSRHSIDSYYTNHDRAQSLYSEHSGWSYEPSLSSQNIVAGQVYADGPAPLNYSKKGKGVAANEKVPKDNNTNLYPPRTTSRKIQEQYPSIDRSSDLPPPPPPKDWEVVPIKIDPYPSFVAAVKPGSSSGAPRHDTPRPILKGGAGSSGLPTNPRPAKTVEWYNRDPHDVGPERDVGPKVRVGPART</sequence>
<dbReference type="HOGENOM" id="CLU_461522_0_0_1"/>
<organism evidence="8 9">
    <name type="scientific">Dactylellina haptotyla (strain CBS 200.50)</name>
    <name type="common">Nematode-trapping fungus</name>
    <name type="synonym">Monacrosporium haptotylum</name>
    <dbReference type="NCBI Taxonomy" id="1284197"/>
    <lineage>
        <taxon>Eukaryota</taxon>
        <taxon>Fungi</taxon>
        <taxon>Dikarya</taxon>
        <taxon>Ascomycota</taxon>
        <taxon>Pezizomycotina</taxon>
        <taxon>Orbiliomycetes</taxon>
        <taxon>Orbiliales</taxon>
        <taxon>Orbiliaceae</taxon>
        <taxon>Dactylellina</taxon>
    </lineage>
</organism>